<reference evidence="1 2" key="1">
    <citation type="journal article" date="2018" name="Mycol. Prog.">
        <title>Coniella lustricola, a new species from submerged detritus.</title>
        <authorList>
            <person name="Raudabaugh D.B."/>
            <person name="Iturriaga T."/>
            <person name="Carver A."/>
            <person name="Mondo S."/>
            <person name="Pangilinan J."/>
            <person name="Lipzen A."/>
            <person name="He G."/>
            <person name="Amirebrahimi M."/>
            <person name="Grigoriev I.V."/>
            <person name="Miller A.N."/>
        </authorList>
    </citation>
    <scope>NUCLEOTIDE SEQUENCE [LARGE SCALE GENOMIC DNA]</scope>
    <source>
        <strain evidence="1 2">B22-T-1</strain>
    </source>
</reference>
<dbReference type="AlphaFoldDB" id="A0A2T3ACW8"/>
<name>A0A2T3ACW8_9PEZI</name>
<evidence type="ECO:0000313" key="1">
    <source>
        <dbReference type="EMBL" id="PSR92055.1"/>
    </source>
</evidence>
<proteinExistence type="predicted"/>
<evidence type="ECO:0000313" key="2">
    <source>
        <dbReference type="Proteomes" id="UP000241462"/>
    </source>
</evidence>
<protein>
    <submittedName>
        <fullName evidence="1">Uncharacterized protein</fullName>
    </submittedName>
</protein>
<accession>A0A2T3ACW8</accession>
<sequence length="154" mass="17509">MWWAISEDEWLDDTSKTQKYLRSIDVMAGGGPFSFMLRHGGFEPAVSIARPDLSITRGEACGALGVCFVEIIIVRRFDTIVALEDSKDEAPEKYKDSRTGRMFSAAELVQMMADHAEVDRRLAHTHLRLGYQQSELARRLFLSSWYDTKSIFSP</sequence>
<dbReference type="EMBL" id="KZ678411">
    <property type="protein sequence ID" value="PSR92055.1"/>
    <property type="molecule type" value="Genomic_DNA"/>
</dbReference>
<keyword evidence="2" id="KW-1185">Reference proteome</keyword>
<organism evidence="1 2">
    <name type="scientific">Coniella lustricola</name>
    <dbReference type="NCBI Taxonomy" id="2025994"/>
    <lineage>
        <taxon>Eukaryota</taxon>
        <taxon>Fungi</taxon>
        <taxon>Dikarya</taxon>
        <taxon>Ascomycota</taxon>
        <taxon>Pezizomycotina</taxon>
        <taxon>Sordariomycetes</taxon>
        <taxon>Sordariomycetidae</taxon>
        <taxon>Diaporthales</taxon>
        <taxon>Schizoparmaceae</taxon>
        <taxon>Coniella</taxon>
    </lineage>
</organism>
<dbReference type="InParanoid" id="A0A2T3ACW8"/>
<dbReference type="Proteomes" id="UP000241462">
    <property type="component" value="Unassembled WGS sequence"/>
</dbReference>
<gene>
    <name evidence="1" type="ORF">BD289DRAFT_197081</name>
</gene>